<dbReference type="PROSITE" id="PS51379">
    <property type="entry name" value="4FE4S_FER_2"/>
    <property type="match status" value="2"/>
</dbReference>
<evidence type="ECO:0000256" key="2">
    <source>
        <dbReference type="ARBA" id="ARBA00023004"/>
    </source>
</evidence>
<feature type="domain" description="4Fe-4S ferredoxin-type" evidence="4">
    <location>
        <begin position="35"/>
        <end position="64"/>
    </location>
</feature>
<keyword evidence="1" id="KW-0479">Metal-binding</keyword>
<dbReference type="Pfam" id="PF12838">
    <property type="entry name" value="Fer4_7"/>
    <property type="match status" value="1"/>
</dbReference>
<evidence type="ECO:0000256" key="1">
    <source>
        <dbReference type="ARBA" id="ARBA00022723"/>
    </source>
</evidence>
<dbReference type="PROSITE" id="PS00198">
    <property type="entry name" value="4FE4S_FER_1"/>
    <property type="match status" value="2"/>
</dbReference>
<reference evidence="5 6" key="1">
    <citation type="submission" date="2019-08" db="EMBL/GenBank/DDBJ databases">
        <title>In-depth cultivation of the pig gut microbiome towards novel bacterial diversity and tailored functional studies.</title>
        <authorList>
            <person name="Wylensek D."/>
            <person name="Hitch T.C.A."/>
            <person name="Clavel T."/>
        </authorList>
    </citation>
    <scope>NUCLEOTIDE SEQUENCE [LARGE SCALE GENOMIC DNA]</scope>
    <source>
        <strain evidence="5 6">LKV-178-WT-2C</strain>
    </source>
</reference>
<dbReference type="Pfam" id="PF04432">
    <property type="entry name" value="FrhB_FdhB_C"/>
    <property type="match status" value="1"/>
</dbReference>
<dbReference type="InterPro" id="IPR017896">
    <property type="entry name" value="4Fe4S_Fe-S-bd"/>
</dbReference>
<dbReference type="InterPro" id="IPR007525">
    <property type="entry name" value="FrhB_FdhB_C"/>
</dbReference>
<organism evidence="5 6">
    <name type="scientific">Segatella copri</name>
    <dbReference type="NCBI Taxonomy" id="165179"/>
    <lineage>
        <taxon>Bacteria</taxon>
        <taxon>Pseudomonadati</taxon>
        <taxon>Bacteroidota</taxon>
        <taxon>Bacteroidia</taxon>
        <taxon>Bacteroidales</taxon>
        <taxon>Prevotellaceae</taxon>
        <taxon>Segatella</taxon>
    </lineage>
</organism>
<dbReference type="GO" id="GO:0051536">
    <property type="term" value="F:iron-sulfur cluster binding"/>
    <property type="evidence" value="ECO:0007669"/>
    <property type="project" value="UniProtKB-KW"/>
</dbReference>
<dbReference type="GO" id="GO:0046872">
    <property type="term" value="F:metal ion binding"/>
    <property type="evidence" value="ECO:0007669"/>
    <property type="project" value="UniProtKB-KW"/>
</dbReference>
<feature type="domain" description="4Fe-4S ferredoxin-type" evidence="4">
    <location>
        <begin position="1"/>
        <end position="30"/>
    </location>
</feature>
<accession>A0A6I2TW30</accession>
<proteinExistence type="predicted"/>
<dbReference type="PANTHER" id="PTHR43193">
    <property type="match status" value="1"/>
</dbReference>
<evidence type="ECO:0000259" key="4">
    <source>
        <dbReference type="PROSITE" id="PS51379"/>
    </source>
</evidence>
<dbReference type="InterPro" id="IPR052977">
    <property type="entry name" value="Polyferredoxin-like_ET"/>
</dbReference>
<gene>
    <name evidence="5" type="ORF">FYJ72_10020</name>
</gene>
<sequence>MIKINKKQDCCGCWACENICPKHCISMIEDEEGFLYPHVDVEHCIDCHLCEKVCPVANVEPEKKNEQQGFLLQIKDESIRKESTSGGSFTAIASWVINQGGIVYGAAVDYSDFKVKHSAATSLDELGKFRNSKYVQSEIGDTFKEIKKHLQDGKWVAMSGTPCQIEGLVHYLRKPYDKLLLIDVVCYGIPSPGIFADYLTYMHSKIGGKFNKILFREKRLCYNYTSFSLFNEKPELDYHKGVESDQFMRSFFSDMNVRPSCYDCRFKKRYRVSDFTIWDCYDVKMFSKNFDDNGTNRILVHTDKGMSILNVIKDSVRLEEYKNLDYFIADEIAMVKSVPMNPKRADFFKDYQTMEFGAFINKWFPTTFKVRLNSFLRKTAFRLGIYNESKRFVKKILGKN</sequence>
<dbReference type="Gene3D" id="3.30.70.20">
    <property type="match status" value="1"/>
</dbReference>
<evidence type="ECO:0000313" key="6">
    <source>
        <dbReference type="Proteomes" id="UP000450161"/>
    </source>
</evidence>
<dbReference type="EMBL" id="VUNF01000018">
    <property type="protein sequence ID" value="MST78006.1"/>
    <property type="molecule type" value="Genomic_DNA"/>
</dbReference>
<dbReference type="SUPFAM" id="SSF54862">
    <property type="entry name" value="4Fe-4S ferredoxins"/>
    <property type="match status" value="1"/>
</dbReference>
<dbReference type="Proteomes" id="UP000450161">
    <property type="component" value="Unassembled WGS sequence"/>
</dbReference>
<dbReference type="AlphaFoldDB" id="A0A6I2TW30"/>
<name>A0A6I2TW30_9BACT</name>
<comment type="caution">
    <text evidence="5">The sequence shown here is derived from an EMBL/GenBank/DDBJ whole genome shotgun (WGS) entry which is preliminary data.</text>
</comment>
<evidence type="ECO:0000256" key="3">
    <source>
        <dbReference type="ARBA" id="ARBA00023014"/>
    </source>
</evidence>
<dbReference type="InterPro" id="IPR017900">
    <property type="entry name" value="4Fe4S_Fe_S_CS"/>
</dbReference>
<evidence type="ECO:0000313" key="5">
    <source>
        <dbReference type="EMBL" id="MST78006.1"/>
    </source>
</evidence>
<dbReference type="RefSeq" id="WP_154481553.1">
    <property type="nucleotide sequence ID" value="NZ_VUNF01000018.1"/>
</dbReference>
<protein>
    <submittedName>
        <fullName evidence="5">4Fe-4S dicluster domain-containing protein</fullName>
    </submittedName>
</protein>
<keyword evidence="2" id="KW-0408">Iron</keyword>
<keyword evidence="3" id="KW-0411">Iron-sulfur</keyword>
<dbReference type="PANTHER" id="PTHR43193:SF2">
    <property type="entry name" value="POLYFERREDOXIN PROTEIN FWDF"/>
    <property type="match status" value="1"/>
</dbReference>